<dbReference type="GeneID" id="22647464"/>
<evidence type="ECO:0000256" key="3">
    <source>
        <dbReference type="ARBA" id="ARBA00024939"/>
    </source>
</evidence>
<reference evidence="4 5" key="1">
    <citation type="submission" date="2014-09" db="EMBL/GenBank/DDBJ databases">
        <title>Parapoxvirus (PPV) of red deer reveals sub-clinical infection and confirms a unique species.</title>
        <authorList>
            <person name="Friederichs S."/>
            <person name="Stefan K."/>
            <person name="Helmut B."/>
            <person name="Heike L."/>
            <person name="Mathias B."/>
        </authorList>
    </citation>
    <scope>NUCLEOTIDE SEQUENCE [LARGE SCALE GENOMIC DNA]</scope>
    <source>
        <strain evidence="4">HL953</strain>
    </source>
</reference>
<evidence type="ECO:0000313" key="5">
    <source>
        <dbReference type="Proteomes" id="UP000107385"/>
    </source>
</evidence>
<organism evidence="4 5">
    <name type="scientific">Parapoxvirus red deer/HL953</name>
    <dbReference type="NCBI Taxonomy" id="1579460"/>
    <lineage>
        <taxon>Viruses</taxon>
        <taxon>Varidnaviria</taxon>
        <taxon>Bamfordvirae</taxon>
        <taxon>Nucleocytoviricota</taxon>
        <taxon>Pokkesviricetes</taxon>
        <taxon>Chitovirales</taxon>
        <taxon>Poxviridae</taxon>
        <taxon>Chordopoxvirinae</taxon>
        <taxon>Parapoxvirus</taxon>
        <taxon>Parapoxvirus reddeerpox</taxon>
        <taxon>Red deerpox virus</taxon>
    </lineage>
</organism>
<dbReference type="GO" id="GO:0044423">
    <property type="term" value="C:virion component"/>
    <property type="evidence" value="ECO:0007669"/>
    <property type="project" value="UniProtKB-KW"/>
</dbReference>
<comment type="function">
    <text evidence="3">Late protein which is part of a large complex required for early virion morphogenesis. This complex participates in the formation of virosomes and the incorporation of virosomal contents into nascent immature virions.</text>
</comment>
<name>A0A0A7MC48_9POXV</name>
<dbReference type="EMBL" id="KM502564">
    <property type="protein sequence ID" value="AIZ77317.1"/>
    <property type="molecule type" value="Genomic_DNA"/>
</dbReference>
<keyword evidence="5" id="KW-1185">Reference proteome</keyword>
<proteinExistence type="predicted"/>
<dbReference type="OrthoDB" id="24469at10239"/>
<accession>A0A0A7MC48</accession>
<dbReference type="KEGG" id="vg:22647464"/>
<evidence type="ECO:0000256" key="2">
    <source>
        <dbReference type="ARBA" id="ARBA00022844"/>
    </source>
</evidence>
<protein>
    <submittedName>
        <fullName evidence="4">Putative virion protein</fullName>
    </submittedName>
</protein>
<evidence type="ECO:0000313" key="4">
    <source>
        <dbReference type="EMBL" id="AIZ77317.1"/>
    </source>
</evidence>
<dbReference type="RefSeq" id="YP_009112805.1">
    <property type="nucleotide sequence ID" value="NC_025963.1"/>
</dbReference>
<keyword evidence="2" id="KW-0946">Virion</keyword>
<dbReference type="InterPro" id="IPR007660">
    <property type="entry name" value="Poxvirus_D3"/>
</dbReference>
<evidence type="ECO:0000256" key="1">
    <source>
        <dbReference type="ARBA" id="ARBA00004328"/>
    </source>
</evidence>
<comment type="subcellular location">
    <subcellularLocation>
        <location evidence="1">Virion</location>
    </subcellularLocation>
</comment>
<sequence>MASARTADGGGAAASVPAIYYCGGTHVVRAAPGARAVVLGVSAAASVAVEAPAGARAFAAEYALSVPAGGPLTARLVASGFRGAAGTWAAVEDFAAAGRPAAWTRTGAEDGRGARVPVPEDCLVALAWRDARSDALRACVVARAGDDESPVGAALKDAAFDDRAPAARLLAAAGDPGLDARARTRLITAPGDPPRLRLCANRDMLRAFAVGWFGAQLSAMPCENEKVFSAFDRARSVLDDHW</sequence>
<dbReference type="Proteomes" id="UP000107385">
    <property type="component" value="Segment"/>
</dbReference>
<dbReference type="Pfam" id="PF04580">
    <property type="entry name" value="Pox_D3"/>
    <property type="match status" value="1"/>
</dbReference>